<name>A0A318SJ74_9DEIO</name>
<proteinExistence type="predicted"/>
<evidence type="ECO:0000313" key="2">
    <source>
        <dbReference type="Proteomes" id="UP000248326"/>
    </source>
</evidence>
<protein>
    <submittedName>
        <fullName evidence="1">Uncharacterized protein</fullName>
    </submittedName>
</protein>
<evidence type="ECO:0000313" key="1">
    <source>
        <dbReference type="EMBL" id="PYE51983.1"/>
    </source>
</evidence>
<comment type="caution">
    <text evidence="1">The sequence shown here is derived from an EMBL/GenBank/DDBJ whole genome shotgun (WGS) entry which is preliminary data.</text>
</comment>
<gene>
    <name evidence="1" type="ORF">DES52_11329</name>
</gene>
<organism evidence="1 2">
    <name type="scientific">Deinococcus yavapaiensis KR-236</name>
    <dbReference type="NCBI Taxonomy" id="694435"/>
    <lineage>
        <taxon>Bacteria</taxon>
        <taxon>Thermotogati</taxon>
        <taxon>Deinococcota</taxon>
        <taxon>Deinococci</taxon>
        <taxon>Deinococcales</taxon>
        <taxon>Deinococcaceae</taxon>
        <taxon>Deinococcus</taxon>
    </lineage>
</organism>
<dbReference type="EMBL" id="QJSX01000013">
    <property type="protein sequence ID" value="PYE51983.1"/>
    <property type="molecule type" value="Genomic_DNA"/>
</dbReference>
<reference evidence="1 2" key="1">
    <citation type="submission" date="2018-06" db="EMBL/GenBank/DDBJ databases">
        <title>Genomic Encyclopedia of Type Strains, Phase IV (KMG-IV): sequencing the most valuable type-strain genomes for metagenomic binning, comparative biology and taxonomic classification.</title>
        <authorList>
            <person name="Goeker M."/>
        </authorList>
    </citation>
    <scope>NUCLEOTIDE SEQUENCE [LARGE SCALE GENOMIC DNA]</scope>
    <source>
        <strain evidence="1 2">DSM 18048</strain>
    </source>
</reference>
<accession>A0A318SJ74</accession>
<dbReference type="AlphaFoldDB" id="A0A318SJ74"/>
<sequence>MPNLTLVVHLSRFALAASTPAFPPSKTEHPHLARRTA</sequence>
<dbReference type="Proteomes" id="UP000248326">
    <property type="component" value="Unassembled WGS sequence"/>
</dbReference>
<keyword evidence="2" id="KW-1185">Reference proteome</keyword>